<feature type="chain" id="PRO_5001646463" description="AA9 family lytic polysaccharide monooxygenase" evidence="17">
    <location>
        <begin position="17"/>
        <end position="350"/>
    </location>
</feature>
<feature type="domain" description="Auxiliary Activity family 9 catalytic" evidence="18">
    <location>
        <begin position="17"/>
        <end position="221"/>
    </location>
</feature>
<feature type="signal peptide" evidence="17">
    <location>
        <begin position="1"/>
        <end position="16"/>
    </location>
</feature>
<dbReference type="Pfam" id="PF03443">
    <property type="entry name" value="AA9"/>
    <property type="match status" value="1"/>
</dbReference>
<evidence type="ECO:0000256" key="15">
    <source>
        <dbReference type="RuleBase" id="RU368122"/>
    </source>
</evidence>
<dbReference type="GO" id="GO:0008810">
    <property type="term" value="F:cellulase activity"/>
    <property type="evidence" value="ECO:0007669"/>
    <property type="project" value="UniProtKB-UniRule"/>
</dbReference>
<keyword evidence="7" id="KW-0560">Oxidoreductase</keyword>
<dbReference type="EC" id="1.14.99.56" evidence="15"/>
<evidence type="ECO:0000256" key="11">
    <source>
        <dbReference type="ARBA" id="ARBA00023277"/>
    </source>
</evidence>
<comment type="similarity">
    <text evidence="13">Belongs to the polysaccharide monooxygenase AA9 family.</text>
</comment>
<evidence type="ECO:0000256" key="10">
    <source>
        <dbReference type="ARBA" id="ARBA00023157"/>
    </source>
</evidence>
<keyword evidence="12 15" id="KW-0624">Polysaccharide degradation</keyword>
<evidence type="ECO:0000256" key="6">
    <source>
        <dbReference type="ARBA" id="ARBA00023001"/>
    </source>
</evidence>
<gene>
    <name evidence="19" type="ORF">GALMADRAFT_65659</name>
</gene>
<sequence length="350" mass="36154">MRYAIATAAFVASVAAHATFQELWINGVDAGSSCVRLPTSNNPVTSVTTNDIACNIAGTSSGVCPIKAGDQLTVEMHQQPGDRSCANEAIGGAHYGPVQIYMAAVSDATTAVGASSNWFKISEMGLPSSNPDYWGTQVLNDNCGHFTFTVPPDIAPGNYLLRAEVIALHVASSVGGAQFYMSCYQLSVSGSGSAKPPTVKIPGVYNANDPGILINIYQSLTTYALPGPSPYGTSVPTIAATAWPTKATWNTALQPSTVPTVVPGGGGGSPTSTPTTTPVTSPGPTTRSSSSSTTVRSTTTTPSSTPTGGGGTVPLYGQCGGVSVYEWNNTVFITDLFFFLNLDWMDVRAS</sequence>
<dbReference type="EMBL" id="KL142376">
    <property type="protein sequence ID" value="KDR77861.1"/>
    <property type="molecule type" value="Genomic_DNA"/>
</dbReference>
<evidence type="ECO:0000256" key="12">
    <source>
        <dbReference type="ARBA" id="ARBA00023326"/>
    </source>
</evidence>
<organism evidence="19 20">
    <name type="scientific">Galerina marginata (strain CBS 339.88)</name>
    <dbReference type="NCBI Taxonomy" id="685588"/>
    <lineage>
        <taxon>Eukaryota</taxon>
        <taxon>Fungi</taxon>
        <taxon>Dikarya</taxon>
        <taxon>Basidiomycota</taxon>
        <taxon>Agaricomycotina</taxon>
        <taxon>Agaricomycetes</taxon>
        <taxon>Agaricomycetidae</taxon>
        <taxon>Agaricales</taxon>
        <taxon>Agaricineae</taxon>
        <taxon>Strophariaceae</taxon>
        <taxon>Galerina</taxon>
    </lineage>
</organism>
<dbReference type="STRING" id="685588.A0A067T410"/>
<comment type="subcellular location">
    <subcellularLocation>
        <location evidence="2 15">Secreted</location>
    </subcellularLocation>
</comment>
<dbReference type="InterPro" id="IPR005103">
    <property type="entry name" value="AA9_LPMO"/>
</dbReference>
<dbReference type="GO" id="GO:0030248">
    <property type="term" value="F:cellulose binding"/>
    <property type="evidence" value="ECO:0007669"/>
    <property type="project" value="UniProtKB-UniRule"/>
</dbReference>
<keyword evidence="10 15" id="KW-1015">Disulfide bond</keyword>
<keyword evidence="8" id="KW-0186">Copper</keyword>
<keyword evidence="9" id="KW-0503">Monooxygenase</keyword>
<comment type="domain">
    <text evidence="15">Has a modular structure: an endo-beta-1,4-glucanase catalytic module at the N-terminus, a linker rich in serines and threonines, and a C-terminal carbohydrate-binding module (CBM).</text>
</comment>
<dbReference type="GO" id="GO:0004497">
    <property type="term" value="F:monooxygenase activity"/>
    <property type="evidence" value="ECO:0007669"/>
    <property type="project" value="UniProtKB-KW"/>
</dbReference>
<reference evidence="20" key="1">
    <citation type="journal article" date="2014" name="Proc. Natl. Acad. Sci. U.S.A.">
        <title>Extensive sampling of basidiomycete genomes demonstrates inadequacy of the white-rot/brown-rot paradigm for wood decay fungi.</title>
        <authorList>
            <person name="Riley R."/>
            <person name="Salamov A.A."/>
            <person name="Brown D.W."/>
            <person name="Nagy L.G."/>
            <person name="Floudas D."/>
            <person name="Held B.W."/>
            <person name="Levasseur A."/>
            <person name="Lombard V."/>
            <person name="Morin E."/>
            <person name="Otillar R."/>
            <person name="Lindquist E.A."/>
            <person name="Sun H."/>
            <person name="LaButti K.M."/>
            <person name="Schmutz J."/>
            <person name="Jabbour D."/>
            <person name="Luo H."/>
            <person name="Baker S.E."/>
            <person name="Pisabarro A.G."/>
            <person name="Walton J.D."/>
            <person name="Blanchette R.A."/>
            <person name="Henrissat B."/>
            <person name="Martin F."/>
            <person name="Cullen D."/>
            <person name="Hibbett D.S."/>
            <person name="Grigoriev I.V."/>
        </authorList>
    </citation>
    <scope>NUCLEOTIDE SEQUENCE [LARGE SCALE GENOMIC DNA]</scope>
    <source>
        <strain evidence="20">CBS 339.88</strain>
    </source>
</reference>
<dbReference type="PANTHER" id="PTHR33353:SF9">
    <property type="entry name" value="ENDOGLUCANASE II"/>
    <property type="match status" value="1"/>
</dbReference>
<evidence type="ECO:0000313" key="20">
    <source>
        <dbReference type="Proteomes" id="UP000027222"/>
    </source>
</evidence>
<dbReference type="GO" id="GO:0030245">
    <property type="term" value="P:cellulose catabolic process"/>
    <property type="evidence" value="ECO:0007669"/>
    <property type="project" value="UniProtKB-UniRule"/>
</dbReference>
<dbReference type="PANTHER" id="PTHR33353">
    <property type="entry name" value="PUTATIVE (AFU_ORTHOLOGUE AFUA_1G12560)-RELATED"/>
    <property type="match status" value="1"/>
</dbReference>
<evidence type="ECO:0000256" key="17">
    <source>
        <dbReference type="SAM" id="SignalP"/>
    </source>
</evidence>
<accession>A0A067T410</accession>
<evidence type="ECO:0000256" key="8">
    <source>
        <dbReference type="ARBA" id="ARBA00023008"/>
    </source>
</evidence>
<evidence type="ECO:0000256" key="4">
    <source>
        <dbReference type="ARBA" id="ARBA00022723"/>
    </source>
</evidence>
<proteinExistence type="inferred from homology"/>
<keyword evidence="20" id="KW-1185">Reference proteome</keyword>
<keyword evidence="5 17" id="KW-0732">Signal</keyword>
<dbReference type="OrthoDB" id="3238762at2759"/>
<comment type="catalytic activity">
    <reaction evidence="14 15">
        <text>[(1-&gt;4)-beta-D-glucosyl]n+m + reduced acceptor + O2 = 4-dehydro-beta-D-glucosyl-[(1-&gt;4)-beta-D-glucosyl]n-1 + [(1-&gt;4)-beta-D-glucosyl]m + acceptor + H2O.</text>
        <dbReference type="EC" id="1.14.99.56"/>
    </reaction>
</comment>
<keyword evidence="4" id="KW-0479">Metal-binding</keyword>
<dbReference type="Proteomes" id="UP000027222">
    <property type="component" value="Unassembled WGS sequence"/>
</dbReference>
<feature type="region of interest" description="Disordered" evidence="16">
    <location>
        <begin position="255"/>
        <end position="312"/>
    </location>
</feature>
<evidence type="ECO:0000256" key="13">
    <source>
        <dbReference type="ARBA" id="ARBA00044502"/>
    </source>
</evidence>
<dbReference type="HOGENOM" id="CLU_031730_0_1_1"/>
<evidence type="ECO:0000256" key="7">
    <source>
        <dbReference type="ARBA" id="ARBA00023002"/>
    </source>
</evidence>
<comment type="cofactor">
    <cofactor evidence="1">
        <name>Cu(2+)</name>
        <dbReference type="ChEBI" id="CHEBI:29036"/>
    </cofactor>
</comment>
<feature type="compositionally biased region" description="Low complexity" evidence="16">
    <location>
        <begin position="270"/>
        <end position="306"/>
    </location>
</feature>
<comment type="function">
    <text evidence="15">Lytic polysaccharide monooxygenase (LMPO) that depolymerizes crystalline and amorphous polysaccharides via the oxidation of scissile alpha- or beta-(1-4)-glycosidic bonds, yielding C1 and/or C4 oxidation products. Catalysis by LPMOs requires the reduction of the active-site copper from Cu(II) to Cu(I) by a reducing agent and H(2)O(2) or O(2) as a cosubstrate.</text>
</comment>
<keyword evidence="6 15" id="KW-0136">Cellulose degradation</keyword>
<evidence type="ECO:0000256" key="5">
    <source>
        <dbReference type="ARBA" id="ARBA00022729"/>
    </source>
</evidence>
<keyword evidence="3 15" id="KW-0964">Secreted</keyword>
<evidence type="ECO:0000259" key="18">
    <source>
        <dbReference type="Pfam" id="PF03443"/>
    </source>
</evidence>
<dbReference type="Gene3D" id="2.70.50.70">
    <property type="match status" value="1"/>
</dbReference>
<dbReference type="AlphaFoldDB" id="A0A067T410"/>
<keyword evidence="11 15" id="KW-0119">Carbohydrate metabolism</keyword>
<dbReference type="CDD" id="cd21175">
    <property type="entry name" value="LPMO_AA9"/>
    <property type="match status" value="1"/>
</dbReference>
<protein>
    <recommendedName>
        <fullName evidence="15">AA9 family lytic polysaccharide monooxygenase</fullName>
        <ecNumber evidence="15">1.14.99.56</ecNumber>
    </recommendedName>
    <alternativeName>
        <fullName evidence="15">Endo-beta-1,4-glucanase</fullName>
    </alternativeName>
    <alternativeName>
        <fullName evidence="15">Glycosyl hydrolase 61 family protein</fullName>
    </alternativeName>
</protein>
<evidence type="ECO:0000256" key="1">
    <source>
        <dbReference type="ARBA" id="ARBA00001973"/>
    </source>
</evidence>
<evidence type="ECO:0000256" key="9">
    <source>
        <dbReference type="ARBA" id="ARBA00023033"/>
    </source>
</evidence>
<evidence type="ECO:0000256" key="2">
    <source>
        <dbReference type="ARBA" id="ARBA00004613"/>
    </source>
</evidence>
<dbReference type="GO" id="GO:0005576">
    <property type="term" value="C:extracellular region"/>
    <property type="evidence" value="ECO:0007669"/>
    <property type="project" value="UniProtKB-SubCell"/>
</dbReference>
<dbReference type="GO" id="GO:0046872">
    <property type="term" value="F:metal ion binding"/>
    <property type="evidence" value="ECO:0007669"/>
    <property type="project" value="UniProtKB-KW"/>
</dbReference>
<name>A0A067T410_GALM3</name>
<dbReference type="InterPro" id="IPR049892">
    <property type="entry name" value="AA9"/>
</dbReference>
<evidence type="ECO:0000256" key="16">
    <source>
        <dbReference type="SAM" id="MobiDB-lite"/>
    </source>
</evidence>
<evidence type="ECO:0000256" key="3">
    <source>
        <dbReference type="ARBA" id="ARBA00022525"/>
    </source>
</evidence>
<evidence type="ECO:0000313" key="19">
    <source>
        <dbReference type="EMBL" id="KDR77861.1"/>
    </source>
</evidence>
<evidence type="ECO:0000256" key="14">
    <source>
        <dbReference type="ARBA" id="ARBA00045077"/>
    </source>
</evidence>